<proteinExistence type="inferred from homology"/>
<evidence type="ECO:0000256" key="10">
    <source>
        <dbReference type="RuleBase" id="RU361272"/>
    </source>
</evidence>
<comment type="subunit">
    <text evidence="9">Part of the nascent polypeptide-associated complex (NAC), consisting of EGD2 and EGD1. NAC associates with ribosomes via EGD1.</text>
</comment>
<dbReference type="Pfam" id="PF01849">
    <property type="entry name" value="NAC"/>
    <property type="match status" value="1"/>
</dbReference>
<comment type="similarity">
    <text evidence="3 10">Belongs to the NAC-beta family.</text>
</comment>
<keyword evidence="14" id="KW-1185">Reference proteome</keyword>
<dbReference type="CDD" id="cd22055">
    <property type="entry name" value="NAC_BTF3"/>
    <property type="match status" value="1"/>
</dbReference>
<reference evidence="13" key="1">
    <citation type="submission" date="2023-04" db="EMBL/GenBank/DDBJ databases">
        <title>Ambrosiozyma monospora NBRC 1965.</title>
        <authorList>
            <person name="Ichikawa N."/>
            <person name="Sato H."/>
            <person name="Tonouchi N."/>
        </authorList>
    </citation>
    <scope>NUCLEOTIDE SEQUENCE</scope>
    <source>
        <strain evidence="13">NBRC 1965</strain>
    </source>
</reference>
<evidence type="ECO:0000256" key="6">
    <source>
        <dbReference type="ARBA" id="ARBA00022927"/>
    </source>
</evidence>
<dbReference type="OrthoDB" id="8033832at2759"/>
<gene>
    <name evidence="13" type="ORF">Amon01_000187300</name>
</gene>
<evidence type="ECO:0000256" key="9">
    <source>
        <dbReference type="ARBA" id="ARBA00025826"/>
    </source>
</evidence>
<protein>
    <recommendedName>
        <fullName evidence="4 10">Nascent polypeptide-associated complex subunit beta</fullName>
    </recommendedName>
</protein>
<evidence type="ECO:0000256" key="3">
    <source>
        <dbReference type="ARBA" id="ARBA00005296"/>
    </source>
</evidence>
<feature type="region of interest" description="Disordered" evidence="11">
    <location>
        <begin position="1"/>
        <end position="37"/>
    </location>
</feature>
<dbReference type="GO" id="GO:0006613">
    <property type="term" value="P:cotranslational protein targeting to membrane"/>
    <property type="evidence" value="ECO:0007669"/>
    <property type="project" value="UniProtKB-ARBA"/>
</dbReference>
<evidence type="ECO:0000256" key="5">
    <source>
        <dbReference type="ARBA" id="ARBA00022491"/>
    </source>
</evidence>
<feature type="compositionally biased region" description="Basic residues" evidence="11">
    <location>
        <begin position="15"/>
        <end position="28"/>
    </location>
</feature>
<dbReference type="PROSITE" id="PS51151">
    <property type="entry name" value="NAC_AB"/>
    <property type="match status" value="1"/>
</dbReference>
<organism evidence="13 14">
    <name type="scientific">Ambrosiozyma monospora</name>
    <name type="common">Yeast</name>
    <name type="synonym">Endomycopsis monosporus</name>
    <dbReference type="NCBI Taxonomy" id="43982"/>
    <lineage>
        <taxon>Eukaryota</taxon>
        <taxon>Fungi</taxon>
        <taxon>Dikarya</taxon>
        <taxon>Ascomycota</taxon>
        <taxon>Saccharomycotina</taxon>
        <taxon>Pichiomycetes</taxon>
        <taxon>Pichiales</taxon>
        <taxon>Pichiaceae</taxon>
        <taxon>Ambrosiozyma</taxon>
    </lineage>
</organism>
<evidence type="ECO:0000256" key="2">
    <source>
        <dbReference type="ARBA" id="ARBA00004496"/>
    </source>
</evidence>
<dbReference type="EMBL" id="BSXU01000613">
    <property type="protein sequence ID" value="GMG21270.1"/>
    <property type="molecule type" value="Genomic_DNA"/>
</dbReference>
<evidence type="ECO:0000256" key="11">
    <source>
        <dbReference type="SAM" id="MobiDB-lite"/>
    </source>
</evidence>
<evidence type="ECO:0000256" key="4">
    <source>
        <dbReference type="ARBA" id="ARBA00022192"/>
    </source>
</evidence>
<dbReference type="InterPro" id="IPR039370">
    <property type="entry name" value="BTF3"/>
</dbReference>
<dbReference type="InterPro" id="IPR002715">
    <property type="entry name" value="Nas_poly-pep-assoc_cplx_dom"/>
</dbReference>
<dbReference type="AlphaFoldDB" id="A0A9W6YVU6"/>
<keyword evidence="6" id="KW-0813">Transport</keyword>
<keyword evidence="7 10" id="KW-0805">Transcription regulation</keyword>
<evidence type="ECO:0000313" key="14">
    <source>
        <dbReference type="Proteomes" id="UP001165063"/>
    </source>
</evidence>
<sequence>MPVDPEKLAKLQKASAKKIGGKRIKAKKNNSSSEQDDTKLQAVLQKFNAQRLDGVEEANFFKEDGTVLHFKRVGVQAAANHNTYGVTGFAQEKTIQELVPGILTQLGTENLQTLQRIAESIQKNPGALQALNAKAAAGELKDDDIPDLVEGENFDNEVE</sequence>
<dbReference type="GO" id="GO:0015031">
    <property type="term" value="P:protein transport"/>
    <property type="evidence" value="ECO:0007669"/>
    <property type="project" value="UniProtKB-KW"/>
</dbReference>
<evidence type="ECO:0000256" key="1">
    <source>
        <dbReference type="ARBA" id="ARBA00002302"/>
    </source>
</evidence>
<keyword evidence="5" id="KW-0678">Repressor</keyword>
<dbReference type="Proteomes" id="UP001165063">
    <property type="component" value="Unassembled WGS sequence"/>
</dbReference>
<keyword evidence="6" id="KW-0653">Protein transport</keyword>
<evidence type="ECO:0000259" key="12">
    <source>
        <dbReference type="PROSITE" id="PS51151"/>
    </source>
</evidence>
<dbReference type="Gene3D" id="2.20.70.30">
    <property type="entry name" value="Nascent polypeptide-associated complex domain"/>
    <property type="match status" value="1"/>
</dbReference>
<dbReference type="FunFam" id="2.20.70.30:FF:000001">
    <property type="entry name" value="Transcription factor BTF3 homolog"/>
    <property type="match status" value="1"/>
</dbReference>
<dbReference type="PANTHER" id="PTHR10351">
    <property type="entry name" value="TRANSCRIPTION FACTOR BTF3 FAMILY MEMBER"/>
    <property type="match status" value="1"/>
</dbReference>
<name>A0A9W6YVU6_AMBMO</name>
<keyword evidence="8 10" id="KW-0804">Transcription</keyword>
<evidence type="ECO:0000256" key="8">
    <source>
        <dbReference type="ARBA" id="ARBA00023163"/>
    </source>
</evidence>
<evidence type="ECO:0000256" key="7">
    <source>
        <dbReference type="ARBA" id="ARBA00023015"/>
    </source>
</evidence>
<dbReference type="GO" id="GO:0005854">
    <property type="term" value="C:nascent polypeptide-associated complex"/>
    <property type="evidence" value="ECO:0007669"/>
    <property type="project" value="UniProtKB-ARBA"/>
</dbReference>
<dbReference type="InterPro" id="IPR038187">
    <property type="entry name" value="NAC_A/B_dom_sf"/>
</dbReference>
<comment type="subcellular location">
    <subcellularLocation>
        <location evidence="2">Cytoplasm</location>
    </subcellularLocation>
</comment>
<dbReference type="SMART" id="SM01407">
    <property type="entry name" value="NAC"/>
    <property type="match status" value="1"/>
</dbReference>
<comment type="function">
    <text evidence="1">Component of the nascent polypeptide-associated complex (NAC), a dynamic component of the ribosomal exit tunnel, protecting the emerging polypeptides from interaction with other cytoplasmic proteins to ensure appropriate nascent protein targeting. The NAC complex also promotes mitochondrial protein import by enhancing productive ribosome interactions with the outer mitochondrial membrane and blocks the inappropriate interaction of ribosomes translating non-secretory nascent polypeptides with translocation sites in the membrane of the endoplasmic reticulum. EGD1 may act as a transcription factor that exert a negative effect on the expression of several genes that are transcribed by RNA polymerase II.</text>
</comment>
<feature type="domain" description="NAC-A/B" evidence="12">
    <location>
        <begin position="34"/>
        <end position="99"/>
    </location>
</feature>
<comment type="caution">
    <text evidence="13">The sequence shown here is derived from an EMBL/GenBank/DDBJ whole genome shotgun (WGS) entry which is preliminary data.</text>
</comment>
<evidence type="ECO:0000313" key="13">
    <source>
        <dbReference type="EMBL" id="GMG21270.1"/>
    </source>
</evidence>
<accession>A0A9W6YVU6</accession>